<proteinExistence type="predicted"/>
<organism evidence="1 2">
    <name type="scientific">Trypanosoma brucei gambiense (strain MHOM/CI/86/DAL972)</name>
    <dbReference type="NCBI Taxonomy" id="679716"/>
    <lineage>
        <taxon>Eukaryota</taxon>
        <taxon>Discoba</taxon>
        <taxon>Euglenozoa</taxon>
        <taxon>Kinetoplastea</taxon>
        <taxon>Metakinetoplastina</taxon>
        <taxon>Trypanosomatida</taxon>
        <taxon>Trypanosomatidae</taxon>
        <taxon>Trypanosoma</taxon>
    </lineage>
</organism>
<dbReference type="EMBL" id="FN554973">
    <property type="protein sequence ID" value="CBH16365.1"/>
    <property type="molecule type" value="Genomic_DNA"/>
</dbReference>
<protein>
    <submittedName>
        <fullName evidence="1">Uncharacterized protein</fullName>
    </submittedName>
</protein>
<dbReference type="AlphaFoldDB" id="D0A521"/>
<reference evidence="2" key="1">
    <citation type="journal article" date="2010" name="PLoS Negl. Trop. Dis.">
        <title>The genome sequence of Trypanosoma brucei gambiense, causative agent of chronic human african trypanosomiasis.</title>
        <authorList>
            <person name="Jackson A.P."/>
            <person name="Sanders M."/>
            <person name="Berry A."/>
            <person name="McQuillan J."/>
            <person name="Aslett M.A."/>
            <person name="Quail M.A."/>
            <person name="Chukualim B."/>
            <person name="Capewell P."/>
            <person name="MacLeod A."/>
            <person name="Melville S.E."/>
            <person name="Gibson W."/>
            <person name="Barry J.D."/>
            <person name="Berriman M."/>
            <person name="Hertz-Fowler C."/>
        </authorList>
    </citation>
    <scope>NUCLEOTIDE SEQUENCE [LARGE SCALE GENOMIC DNA]</scope>
    <source>
        <strain evidence="2">MHOM/CI/86/DAL972</strain>
    </source>
</reference>
<dbReference type="RefSeq" id="XP_011778629.1">
    <property type="nucleotide sequence ID" value="XM_011780327.1"/>
</dbReference>
<dbReference type="GeneID" id="23864674"/>
<name>D0A521_TRYB9</name>
<evidence type="ECO:0000313" key="2">
    <source>
        <dbReference type="Proteomes" id="UP000002316"/>
    </source>
</evidence>
<sequence length="104" mass="11552">MIRPLPSRLQSILHKPHCLLHYSKHFCVHLTTRFPHNPTILSSLADATSNRKEGRNKIIGGHRFSRASPSGAEHTTYFRWSPLQEAPVASSVWIPDNGMQGGGG</sequence>
<accession>D0A521</accession>
<gene>
    <name evidence="1" type="ORF">TbgDal_X14630</name>
</gene>
<dbReference type="KEGG" id="tbg:TbgDal_X14630"/>
<dbReference type="Proteomes" id="UP000002316">
    <property type="component" value="Chromosome 10"/>
</dbReference>
<evidence type="ECO:0000313" key="1">
    <source>
        <dbReference type="EMBL" id="CBH16365.1"/>
    </source>
</evidence>